<sequence length="378" mass="41199">MAEANFRARKRQKVYRKRLDEDDDHNNEGQPLALNATVSGAPLAATTSAISASAPSTSDAADPATTSSTAEHAPTNNEEGGQLSVAEILRRARKQKARGLGVEFSSSGSGKPSGGSEVTTSALAPPVSGAAAEQQQAEVVVAKEFAPQTGMVVDTLDKHMMAYIDSKMAEMREGERRAAAAEAATDATYSQQQPSSAAPSFPSNGSRQRQPAGMGKLMEIDLGPEAVQRNIERTEEATRRLQNGELLEQEMQPKGRRGRKRRTSEDIRRDKLVEEILKESRPNPYAFYHNPAVEMYDDRAQQEQQQKDAEEGAADDRIVEQFRRDFMEAVQTRHNRRPPASSAAKGKAADERPKGPKLGGSRSARAAMRAAEEKQKKK</sequence>
<feature type="region of interest" description="Disordered" evidence="4">
    <location>
        <begin position="98"/>
        <end position="130"/>
    </location>
</feature>
<comment type="similarity">
    <text evidence="2">Belongs to the TLS1 family.</text>
</comment>
<dbReference type="OrthoDB" id="5627at2759"/>
<dbReference type="InterPro" id="IPR010756">
    <property type="entry name" value="Tls1-like"/>
</dbReference>
<feature type="compositionally biased region" description="Low complexity" evidence="4">
    <location>
        <begin position="44"/>
        <end position="70"/>
    </location>
</feature>
<gene>
    <name evidence="5" type="ORF">DBV05_g1471</name>
</gene>
<feature type="compositionally biased region" description="Basic residues" evidence="4">
    <location>
        <begin position="7"/>
        <end position="16"/>
    </location>
</feature>
<feature type="compositionally biased region" description="Low complexity" evidence="4">
    <location>
        <begin position="105"/>
        <end position="116"/>
    </location>
</feature>
<feature type="compositionally biased region" description="Low complexity" evidence="4">
    <location>
        <begin position="180"/>
        <end position="203"/>
    </location>
</feature>
<feature type="region of interest" description="Disordered" evidence="4">
    <location>
        <begin position="238"/>
        <end position="378"/>
    </location>
</feature>
<evidence type="ECO:0000313" key="6">
    <source>
        <dbReference type="Proteomes" id="UP000325902"/>
    </source>
</evidence>
<accession>A0A5N5DR60</accession>
<protein>
    <submittedName>
        <fullName evidence="5">Uncharacterized protein</fullName>
    </submittedName>
</protein>
<feature type="region of interest" description="Disordered" evidence="4">
    <location>
        <begin position="1"/>
        <end position="83"/>
    </location>
</feature>
<dbReference type="Proteomes" id="UP000325902">
    <property type="component" value="Unassembled WGS sequence"/>
</dbReference>
<feature type="compositionally biased region" description="Basic and acidic residues" evidence="4">
    <location>
        <begin position="263"/>
        <end position="281"/>
    </location>
</feature>
<evidence type="ECO:0000256" key="1">
    <source>
        <dbReference type="ARBA" id="ARBA00004123"/>
    </source>
</evidence>
<dbReference type="GO" id="GO:0000398">
    <property type="term" value="P:mRNA splicing, via spliceosome"/>
    <property type="evidence" value="ECO:0007669"/>
    <property type="project" value="TreeGrafter"/>
</dbReference>
<evidence type="ECO:0000256" key="3">
    <source>
        <dbReference type="ARBA" id="ARBA00023242"/>
    </source>
</evidence>
<evidence type="ECO:0000256" key="4">
    <source>
        <dbReference type="SAM" id="MobiDB-lite"/>
    </source>
</evidence>
<proteinExistence type="inferred from homology"/>
<dbReference type="EMBL" id="VCHE01000005">
    <property type="protein sequence ID" value="KAB2579861.1"/>
    <property type="molecule type" value="Genomic_DNA"/>
</dbReference>
<keyword evidence="3" id="KW-0539">Nucleus</keyword>
<reference evidence="5 6" key="1">
    <citation type="journal article" date="2019" name="Sci. Rep.">
        <title>A multi-omics analysis of the grapevine pathogen Lasiodiplodia theobromae reveals that temperature affects the expression of virulence- and pathogenicity-related genes.</title>
        <authorList>
            <person name="Felix C."/>
            <person name="Meneses R."/>
            <person name="Goncalves M.F.M."/>
            <person name="Tilleman L."/>
            <person name="Duarte A.S."/>
            <person name="Jorrin-Novo J.V."/>
            <person name="Van de Peer Y."/>
            <person name="Deforce D."/>
            <person name="Van Nieuwerburgh F."/>
            <person name="Esteves A.C."/>
            <person name="Alves A."/>
        </authorList>
    </citation>
    <scope>NUCLEOTIDE SEQUENCE [LARGE SCALE GENOMIC DNA]</scope>
    <source>
        <strain evidence="5 6">LA-SOL3</strain>
    </source>
</reference>
<dbReference type="PANTHER" id="PTHR13486:SF2">
    <property type="entry name" value="SPLICING FACTOR C9ORF78"/>
    <property type="match status" value="1"/>
</dbReference>
<dbReference type="GO" id="GO:0005681">
    <property type="term" value="C:spliceosomal complex"/>
    <property type="evidence" value="ECO:0007669"/>
    <property type="project" value="TreeGrafter"/>
</dbReference>
<dbReference type="AlphaFoldDB" id="A0A5N5DR60"/>
<evidence type="ECO:0000313" key="5">
    <source>
        <dbReference type="EMBL" id="KAB2579861.1"/>
    </source>
</evidence>
<dbReference type="Pfam" id="PF07052">
    <property type="entry name" value="Hep_59"/>
    <property type="match status" value="1"/>
</dbReference>
<dbReference type="PANTHER" id="PTHR13486">
    <property type="entry name" value="TELOMERE LENGTH AND SILENCING PROTEIN 1 TLS1 FAMILY MEMBER"/>
    <property type="match status" value="1"/>
</dbReference>
<keyword evidence="6" id="KW-1185">Reference proteome</keyword>
<comment type="subcellular location">
    <subcellularLocation>
        <location evidence="1">Nucleus</location>
    </subcellularLocation>
</comment>
<feature type="compositionally biased region" description="Basic and acidic residues" evidence="4">
    <location>
        <begin position="296"/>
        <end position="327"/>
    </location>
</feature>
<feature type="region of interest" description="Disordered" evidence="4">
    <location>
        <begin position="174"/>
        <end position="212"/>
    </location>
</feature>
<comment type="caution">
    <text evidence="5">The sequence shown here is derived from an EMBL/GenBank/DDBJ whole genome shotgun (WGS) entry which is preliminary data.</text>
</comment>
<organism evidence="5 6">
    <name type="scientific">Lasiodiplodia theobromae</name>
    <dbReference type="NCBI Taxonomy" id="45133"/>
    <lineage>
        <taxon>Eukaryota</taxon>
        <taxon>Fungi</taxon>
        <taxon>Dikarya</taxon>
        <taxon>Ascomycota</taxon>
        <taxon>Pezizomycotina</taxon>
        <taxon>Dothideomycetes</taxon>
        <taxon>Dothideomycetes incertae sedis</taxon>
        <taxon>Botryosphaeriales</taxon>
        <taxon>Botryosphaeriaceae</taxon>
        <taxon>Lasiodiplodia</taxon>
    </lineage>
</organism>
<evidence type="ECO:0000256" key="2">
    <source>
        <dbReference type="ARBA" id="ARBA00007643"/>
    </source>
</evidence>
<name>A0A5N5DR60_9PEZI</name>